<dbReference type="GeneID" id="37213512"/>
<name>A0A319B684_ASPVC</name>
<dbReference type="OrthoDB" id="4456803at2759"/>
<dbReference type="Proteomes" id="UP000248405">
    <property type="component" value="Unassembled WGS sequence"/>
</dbReference>
<protein>
    <submittedName>
        <fullName evidence="1">Uncharacterized protein</fullName>
    </submittedName>
</protein>
<keyword evidence="2" id="KW-1185">Reference proteome</keyword>
<accession>A0A319B684</accession>
<sequence length="217" mass="24822">MSVFFFFCTADVPASNHHAYYALLTHILNSFMDQLARYHSPDCPNFFCVVRTPEQTEFDSYGTELPTSDFSTGFNDATDTELRLWARNKISELRKQGNEGMLQYYWIAVMDEQSGHDSTIVLHYNEELSLWAQSLEDAELPFNIPGDADVLEDDIWWRWRLPISGAHHLFNSVDDGDFVMIGLFSRPEYVGSNGVVNVDIPVKIIRGEIPDPITEES</sequence>
<evidence type="ECO:0000313" key="2">
    <source>
        <dbReference type="Proteomes" id="UP000248405"/>
    </source>
</evidence>
<dbReference type="EMBL" id="KZ821628">
    <property type="protein sequence ID" value="PYH67965.1"/>
    <property type="molecule type" value="Genomic_DNA"/>
</dbReference>
<reference evidence="1" key="1">
    <citation type="submission" date="2016-12" db="EMBL/GenBank/DDBJ databases">
        <title>The genomes of Aspergillus section Nigri reveals drivers in fungal speciation.</title>
        <authorList>
            <consortium name="DOE Joint Genome Institute"/>
            <person name="Vesth T.C."/>
            <person name="Nybo J."/>
            <person name="Theobald S."/>
            <person name="Brandl J."/>
            <person name="Frisvad J.C."/>
            <person name="Nielsen K.F."/>
            <person name="Lyhne E.K."/>
            <person name="Kogle M.E."/>
            <person name="Kuo A."/>
            <person name="Riley R."/>
            <person name="Clum A."/>
            <person name="Nolan M."/>
            <person name="Lipzen A."/>
            <person name="Salamov A."/>
            <person name="Henrissat B."/>
            <person name="Wiebenga A."/>
            <person name="De Vries R.P."/>
            <person name="Grigoriev I.V."/>
            <person name="Mortensen U.H."/>
            <person name="Andersen M.R."/>
            <person name="Baker S.E."/>
        </authorList>
    </citation>
    <scope>NUCLEOTIDE SEQUENCE [LARGE SCALE GENOMIC DNA]</scope>
    <source>
        <strain evidence="1">CBS 113365</strain>
    </source>
</reference>
<proteinExistence type="predicted"/>
<dbReference type="RefSeq" id="XP_025561759.1">
    <property type="nucleotide sequence ID" value="XM_025708920.1"/>
</dbReference>
<dbReference type="AlphaFoldDB" id="A0A319B684"/>
<gene>
    <name evidence="1" type="ORF">BO88DRAFT_426626</name>
</gene>
<evidence type="ECO:0000313" key="1">
    <source>
        <dbReference type="EMBL" id="PYH67965.1"/>
    </source>
</evidence>
<organism evidence="1 2">
    <name type="scientific">Aspergillus vadensis (strain CBS 113365 / IMI 142717 / IBT 24658)</name>
    <dbReference type="NCBI Taxonomy" id="1448311"/>
    <lineage>
        <taxon>Eukaryota</taxon>
        <taxon>Fungi</taxon>
        <taxon>Dikarya</taxon>
        <taxon>Ascomycota</taxon>
        <taxon>Pezizomycotina</taxon>
        <taxon>Eurotiomycetes</taxon>
        <taxon>Eurotiomycetidae</taxon>
        <taxon>Eurotiales</taxon>
        <taxon>Aspergillaceae</taxon>
        <taxon>Aspergillus</taxon>
        <taxon>Aspergillus subgen. Circumdati</taxon>
    </lineage>
</organism>